<name>E9D5E2_COCPS</name>
<dbReference type="InterPro" id="IPR002472">
    <property type="entry name" value="Palm_thioest"/>
</dbReference>
<keyword evidence="10" id="KW-1185">Reference proteome</keyword>
<evidence type="ECO:0000256" key="2">
    <source>
        <dbReference type="ARBA" id="ARBA00012423"/>
    </source>
</evidence>
<dbReference type="AlphaFoldDB" id="E9D5E2"/>
<dbReference type="InterPro" id="IPR029058">
    <property type="entry name" value="AB_hydrolase_fold"/>
</dbReference>
<dbReference type="SUPFAM" id="SSF53474">
    <property type="entry name" value="alpha/beta-Hydrolases"/>
    <property type="match status" value="1"/>
</dbReference>
<dbReference type="PANTHER" id="PTHR11247:SF8">
    <property type="entry name" value="PALMITOYL-PROTEIN THIOESTERASE 1"/>
    <property type="match status" value="1"/>
</dbReference>
<evidence type="ECO:0000313" key="10">
    <source>
        <dbReference type="Proteomes" id="UP000002497"/>
    </source>
</evidence>
<comment type="similarity">
    <text evidence="1">Belongs to the palmitoyl-protein thioesterase family.</text>
</comment>
<reference evidence="10" key="2">
    <citation type="submission" date="2010-03" db="EMBL/GenBank/DDBJ databases">
        <title>The genome sequence of Coccidioides posadasii strain Silveira.</title>
        <authorList>
            <consortium name="The Broad Institute Genome Sequencing Center for Infectious Disease"/>
            <person name="Neafsey D."/>
            <person name="Orbach M."/>
            <person name="Henn M.R."/>
            <person name="Cole G.T."/>
            <person name="Galgiani J."/>
            <person name="Gardner M.J."/>
            <person name="Kirkland T.N."/>
            <person name="Taylor J.W."/>
            <person name="Young S.K."/>
            <person name="Zeng Q."/>
            <person name="Koehrsen M."/>
            <person name="Alvarado L."/>
            <person name="Berlin A."/>
            <person name="Borenstein D."/>
            <person name="Chapman S.B."/>
            <person name="Chen Z."/>
            <person name="Engels R."/>
            <person name="Freedman E."/>
            <person name="Gellesch M."/>
            <person name="Goldberg J."/>
            <person name="Griggs A."/>
            <person name="Gujja S."/>
            <person name="Heilman E."/>
            <person name="Heiman D."/>
            <person name="Howarth C."/>
            <person name="Jen D."/>
            <person name="Larson L."/>
            <person name="Mehta T."/>
            <person name="Neiman D."/>
            <person name="Park D."/>
            <person name="Pearson M."/>
            <person name="Richards J."/>
            <person name="Roberts A."/>
            <person name="Saif S."/>
            <person name="Shea T."/>
            <person name="Shenoy N."/>
            <person name="Sisk P."/>
            <person name="Stolte C."/>
            <person name="Sykes S."/>
            <person name="Walk T."/>
            <person name="White J."/>
            <person name="Yandava C."/>
            <person name="Haas B."/>
            <person name="Nusbaum C."/>
            <person name="Birren B."/>
        </authorList>
    </citation>
    <scope>NUCLEOTIDE SEQUENCE [LARGE SCALE GENOMIC DNA]</scope>
    <source>
        <strain evidence="10">RMSCC 757 / Silveira</strain>
    </source>
</reference>
<dbReference type="OrthoDB" id="10263094at2759"/>
<keyword evidence="7" id="KW-0325">Glycoprotein</keyword>
<evidence type="ECO:0000313" key="9">
    <source>
        <dbReference type="EMBL" id="EFW18136.1"/>
    </source>
</evidence>
<dbReference type="EC" id="3.1.2.22" evidence="2"/>
<dbReference type="GO" id="GO:0008474">
    <property type="term" value="F:palmitoyl-(protein) hydrolase activity"/>
    <property type="evidence" value="ECO:0007669"/>
    <property type="project" value="UniProtKB-EC"/>
</dbReference>
<dbReference type="Pfam" id="PF02089">
    <property type="entry name" value="Palm_thioest"/>
    <property type="match status" value="1"/>
</dbReference>
<evidence type="ECO:0000256" key="4">
    <source>
        <dbReference type="ARBA" id="ARBA00022729"/>
    </source>
</evidence>
<dbReference type="PRINTS" id="PR00414">
    <property type="entry name" value="PPTHIESTRASE"/>
</dbReference>
<accession>E9D5E2</accession>
<dbReference type="EMBL" id="GL636492">
    <property type="protein sequence ID" value="EFW18136.1"/>
    <property type="molecule type" value="Genomic_DNA"/>
</dbReference>
<dbReference type="Gene3D" id="3.40.50.1820">
    <property type="entry name" value="alpha/beta hydrolase"/>
    <property type="match status" value="1"/>
</dbReference>
<keyword evidence="5" id="KW-0378">Hydrolase</keyword>
<dbReference type="VEuPathDB" id="FungiDB:D8B26_004981"/>
<evidence type="ECO:0000256" key="8">
    <source>
        <dbReference type="ARBA" id="ARBA00031934"/>
    </source>
</evidence>
<organism evidence="10">
    <name type="scientific">Coccidioides posadasii (strain RMSCC 757 / Silveira)</name>
    <name type="common">Valley fever fungus</name>
    <dbReference type="NCBI Taxonomy" id="443226"/>
    <lineage>
        <taxon>Eukaryota</taxon>
        <taxon>Fungi</taxon>
        <taxon>Dikarya</taxon>
        <taxon>Ascomycota</taxon>
        <taxon>Pezizomycotina</taxon>
        <taxon>Eurotiomycetes</taxon>
        <taxon>Eurotiomycetidae</taxon>
        <taxon>Onygenales</taxon>
        <taxon>Onygenaceae</taxon>
        <taxon>Coccidioides</taxon>
    </lineage>
</organism>
<evidence type="ECO:0000256" key="5">
    <source>
        <dbReference type="ARBA" id="ARBA00022801"/>
    </source>
</evidence>
<sequence length="326" mass="36676">MKFRTLQNAYFLSHLLSPIVSFPVFPSSTSETTQLPLVIWHGLGDDFAREGLKHIAQLAEDTNPGTYIHIIHVGDTPEADRQASFLGNVTVQLETVCKQLESDPILSTAPAVNALGFSQGGQFLRGYVERCNSPPVRNLVTFGSQHNGIAKFQSCAATGDWVCRGAEALLRFGAWSNMVQSRFVPAQYFRDPEELDQYLLHSNFLADINNEREIKNEQYKRNLISLNKFAMYMFKDDKLVVPKQSAHFAEVNSTTGYVKPLQERAIYTEDWLGLKVMDEAGSLEFLTVPGEHMQLSDRVLKEAFEKYFGPVEVDIASHPELVLQVQ</sequence>
<dbReference type="HOGENOM" id="CLU_050129_0_1_1"/>
<gene>
    <name evidence="9" type="ORF">CPSG_04822</name>
</gene>
<dbReference type="FunFam" id="3.40.50.1820:FF:000107">
    <property type="entry name" value="Palmitoyl-protein thioesterase 1"/>
    <property type="match status" value="1"/>
</dbReference>
<evidence type="ECO:0000256" key="6">
    <source>
        <dbReference type="ARBA" id="ARBA00023157"/>
    </source>
</evidence>
<protein>
    <recommendedName>
        <fullName evidence="3">Palmitoyl-protein thioesterase 1</fullName>
        <ecNumber evidence="2">3.1.2.22</ecNumber>
    </recommendedName>
    <alternativeName>
        <fullName evidence="8">Palmitoyl-protein hydrolase 1</fullName>
    </alternativeName>
</protein>
<evidence type="ECO:0000256" key="7">
    <source>
        <dbReference type="ARBA" id="ARBA00023180"/>
    </source>
</evidence>
<evidence type="ECO:0000256" key="3">
    <source>
        <dbReference type="ARBA" id="ARBA00014212"/>
    </source>
</evidence>
<keyword evidence="4" id="KW-0732">Signal</keyword>
<reference evidence="10" key="1">
    <citation type="journal article" date="2010" name="Genome Res.">
        <title>Population genomic sequencing of Coccidioides fungi reveals recent hybridization and transposon control.</title>
        <authorList>
            <person name="Neafsey D.E."/>
            <person name="Barker B.M."/>
            <person name="Sharpton T.J."/>
            <person name="Stajich J.E."/>
            <person name="Park D.J."/>
            <person name="Whiston E."/>
            <person name="Hung C.-Y."/>
            <person name="McMahan C."/>
            <person name="White J."/>
            <person name="Sykes S."/>
            <person name="Heiman D."/>
            <person name="Young S."/>
            <person name="Zeng Q."/>
            <person name="Abouelleil A."/>
            <person name="Aftuck L."/>
            <person name="Bessette D."/>
            <person name="Brown A."/>
            <person name="FitzGerald M."/>
            <person name="Lui A."/>
            <person name="Macdonald J.P."/>
            <person name="Priest M."/>
            <person name="Orbach M.J."/>
            <person name="Galgiani J.N."/>
            <person name="Kirkland T.N."/>
            <person name="Cole G.T."/>
            <person name="Birren B.W."/>
            <person name="Henn M.R."/>
            <person name="Taylor J.W."/>
            <person name="Rounsley S.D."/>
        </authorList>
    </citation>
    <scope>NUCLEOTIDE SEQUENCE [LARGE SCALE GENOMIC DNA]</scope>
    <source>
        <strain evidence="10">RMSCC 757 / Silveira</strain>
    </source>
</reference>
<evidence type="ECO:0000256" key="1">
    <source>
        <dbReference type="ARBA" id="ARBA00010758"/>
    </source>
</evidence>
<dbReference type="eggNOG" id="KOG2541">
    <property type="taxonomic scope" value="Eukaryota"/>
</dbReference>
<keyword evidence="6" id="KW-1015">Disulfide bond</keyword>
<dbReference type="VEuPathDB" id="FungiDB:CPSG_04822"/>
<dbReference type="Proteomes" id="UP000002497">
    <property type="component" value="Unassembled WGS sequence"/>
</dbReference>
<proteinExistence type="inferred from homology"/>
<dbReference type="STRING" id="443226.E9D5E2"/>
<dbReference type="OMA" id="KFVMVMF"/>
<dbReference type="PANTHER" id="PTHR11247">
    <property type="entry name" value="PALMITOYL-PROTEIN THIOESTERASE/DOLICHYLDIPHOSPHATASE 1"/>
    <property type="match status" value="1"/>
</dbReference>